<dbReference type="EMBL" id="MT076316">
    <property type="protein sequence ID" value="QKI32054.1"/>
    <property type="molecule type" value="Genomic_DNA"/>
</dbReference>
<sequence>MSGAHRAPPWYFPNSFPFEEKGLFSHCFQELAFTLLLYIRYKSDPSFSQDSSGYSERSRAHPQLPQKEQEHTIFSNFQKSYIKNKGWYRMCHKTWRNGITI</sequence>
<name>A0A6M8PH59_9MAGN</name>
<organism evidence="2">
    <name type="scientific">Ombrophytum subterraneum</name>
    <dbReference type="NCBI Taxonomy" id="50155"/>
    <lineage>
        <taxon>Eukaryota</taxon>
        <taxon>Viridiplantae</taxon>
        <taxon>Streptophyta</taxon>
        <taxon>Embryophyta</taxon>
        <taxon>Tracheophyta</taxon>
        <taxon>Spermatophyta</taxon>
        <taxon>Magnoliopsida</taxon>
        <taxon>eudicotyledons</taxon>
        <taxon>Gunneridae</taxon>
        <taxon>Pentapetalae</taxon>
        <taxon>Santalales</taxon>
        <taxon>Balanophoraceae</taxon>
        <taxon>Ombrophytum</taxon>
    </lineage>
</organism>
<evidence type="ECO:0000256" key="1">
    <source>
        <dbReference type="SAM" id="MobiDB-lite"/>
    </source>
</evidence>
<evidence type="ECO:0000313" key="2">
    <source>
        <dbReference type="EMBL" id="QKI32054.1"/>
    </source>
</evidence>
<keyword evidence="2" id="KW-0496">Mitochondrion</keyword>
<feature type="compositionally biased region" description="Polar residues" evidence="1">
    <location>
        <begin position="46"/>
        <end position="55"/>
    </location>
</feature>
<feature type="region of interest" description="Disordered" evidence="1">
    <location>
        <begin position="46"/>
        <end position="68"/>
    </location>
</feature>
<geneLocation type="mitochondrion" evidence="2"/>
<dbReference type="AlphaFoldDB" id="A0A6M8PH59"/>
<reference evidence="2" key="1">
    <citation type="journal article" date="2020" name="Plant Mol. Biol.">
        <title>Multichromosomal structure and foreign tracts in the Ombrophytum subterraneum (Balanophoraceae) mitochondrial genome.</title>
        <authorList>
            <person name="Roulet M.E."/>
            <person name="Garcia L.E."/>
            <person name="Gandini C.L."/>
            <person name="Sato H."/>
            <person name="Ponce G."/>
            <person name="Sanchez-Puerta M.V."/>
        </authorList>
    </citation>
    <scope>NUCLEOTIDE SEQUENCE</scope>
    <source>
        <tissue evidence="2">Tuber</tissue>
    </source>
</reference>
<proteinExistence type="predicted"/>
<protein>
    <submittedName>
        <fullName evidence="2">Uncharacterized protein</fullName>
    </submittedName>
</protein>
<accession>A0A6M8PH59</accession>
<gene>
    <name evidence="2" type="primary">orf101</name>
</gene>